<dbReference type="Proteomes" id="UP000256328">
    <property type="component" value="Unassembled WGS sequence"/>
</dbReference>
<sequence>MKVLIRKAAQRTANGKDATNFQWYGQLVESHKLDRFRQQFPDWEHPSSPSAATPPYISVSTPGRNDDTYIESSFTFESHTSDDQMDKAIQQCLEEIQSEDERKYSHLPTQPASSISYELRNLICSAIQECLVGARKSKPSIILSHDRIFDGIQQFRIQEDIHFQNPDLQDMGDTATPHAMSSNNNHPLSWNLTATVQNENFTFQVTEQEIASPVRTREKFSRLLDEASALNQGQLIRDGTEDITQTKRKLTITITPTQRNDMIKRQAIFRFRQHNISSRVIKLTPVIIFKSIIPEDSEVFNIASFGTVRELRELLEVRKLSMNVCDPDGRSLFNYAAQNYNIEMIRFLVDFIEDADAFEQDNVDYSMHPLLLTPGNHFERCTSYHDITVEYLRILFQRHADCSLLCDVGDGLYNSVFWHILRNYSADSLRVALDYGEYFSSASSTGAEEELPPLLLLCYTYSGGFASEFETAEKVILLLQRGADILVKDPTNGFNCLHYILSHKKTPHRGHKLDESITRDILMVLLTAGADVYDTANSDISVSEVAHENNKENLWSEVLGICGYDPEAVSAGDTSHQSQLNISFKEYIKAREPIYYPITSNRIGHPKGCRCHFKPSLKNQHPMKNWTRSLIRIQMKSSA</sequence>
<dbReference type="InterPro" id="IPR036770">
    <property type="entry name" value="Ankyrin_rpt-contain_sf"/>
</dbReference>
<keyword evidence="3" id="KW-1185">Reference proteome</keyword>
<dbReference type="SMART" id="SM00248">
    <property type="entry name" value="ANK"/>
    <property type="match status" value="3"/>
</dbReference>
<name>A0A3D8QUB7_9HELO</name>
<dbReference type="AlphaFoldDB" id="A0A3D8QUB7"/>
<dbReference type="EMBL" id="PDLN01000015">
    <property type="protein sequence ID" value="RDW65278.1"/>
    <property type="molecule type" value="Genomic_DNA"/>
</dbReference>
<gene>
    <name evidence="2" type="ORF">BP5796_09970</name>
</gene>
<organism evidence="2 3">
    <name type="scientific">Coleophoma crateriformis</name>
    <dbReference type="NCBI Taxonomy" id="565419"/>
    <lineage>
        <taxon>Eukaryota</taxon>
        <taxon>Fungi</taxon>
        <taxon>Dikarya</taxon>
        <taxon>Ascomycota</taxon>
        <taxon>Pezizomycotina</taxon>
        <taxon>Leotiomycetes</taxon>
        <taxon>Helotiales</taxon>
        <taxon>Dermateaceae</taxon>
        <taxon>Coleophoma</taxon>
    </lineage>
</organism>
<dbReference type="Gene3D" id="1.25.40.20">
    <property type="entry name" value="Ankyrin repeat-containing domain"/>
    <property type="match status" value="1"/>
</dbReference>
<evidence type="ECO:0000313" key="2">
    <source>
        <dbReference type="EMBL" id="RDW65278.1"/>
    </source>
</evidence>
<comment type="caution">
    <text evidence="2">The sequence shown here is derived from an EMBL/GenBank/DDBJ whole genome shotgun (WGS) entry which is preliminary data.</text>
</comment>
<evidence type="ECO:0000313" key="3">
    <source>
        <dbReference type="Proteomes" id="UP000256328"/>
    </source>
</evidence>
<evidence type="ECO:0000256" key="1">
    <source>
        <dbReference type="SAM" id="MobiDB-lite"/>
    </source>
</evidence>
<reference evidence="2 3" key="1">
    <citation type="journal article" date="2018" name="IMA Fungus">
        <title>IMA Genome-F 9: Draft genome sequence of Annulohypoxylon stygium, Aspergillus mulundensis, Berkeleyomyces basicola (syn. Thielaviopsis basicola), Ceratocystis smalleyi, two Cercospora beticola strains, Coleophoma cylindrospora, Fusarium fracticaudum, Phialophora cf. hyalina, and Morchella septimelata.</title>
        <authorList>
            <person name="Wingfield B.D."/>
            <person name="Bills G.F."/>
            <person name="Dong Y."/>
            <person name="Huang W."/>
            <person name="Nel W.J."/>
            <person name="Swalarsk-Parry B.S."/>
            <person name="Vaghefi N."/>
            <person name="Wilken P.M."/>
            <person name="An Z."/>
            <person name="de Beer Z.W."/>
            <person name="De Vos L."/>
            <person name="Chen L."/>
            <person name="Duong T.A."/>
            <person name="Gao Y."/>
            <person name="Hammerbacher A."/>
            <person name="Kikkert J.R."/>
            <person name="Li Y."/>
            <person name="Li H."/>
            <person name="Li K."/>
            <person name="Li Q."/>
            <person name="Liu X."/>
            <person name="Ma X."/>
            <person name="Naidoo K."/>
            <person name="Pethybridge S.J."/>
            <person name="Sun J."/>
            <person name="Steenkamp E.T."/>
            <person name="van der Nest M.A."/>
            <person name="van Wyk S."/>
            <person name="Wingfield M.J."/>
            <person name="Xiong C."/>
            <person name="Yue Q."/>
            <person name="Zhang X."/>
        </authorList>
    </citation>
    <scope>NUCLEOTIDE SEQUENCE [LARGE SCALE GENOMIC DNA]</scope>
    <source>
        <strain evidence="2 3">BP5796</strain>
    </source>
</reference>
<dbReference type="SUPFAM" id="SSF48403">
    <property type="entry name" value="Ankyrin repeat"/>
    <property type="match status" value="1"/>
</dbReference>
<proteinExistence type="predicted"/>
<accession>A0A3D8QUB7</accession>
<feature type="region of interest" description="Disordered" evidence="1">
    <location>
        <begin position="40"/>
        <end position="65"/>
    </location>
</feature>
<dbReference type="OrthoDB" id="539213at2759"/>
<dbReference type="InterPro" id="IPR002110">
    <property type="entry name" value="Ankyrin_rpt"/>
</dbReference>
<protein>
    <submittedName>
        <fullName evidence="2">Uncharacterized protein</fullName>
    </submittedName>
</protein>